<accession>A0ABD3IGR2</accession>
<dbReference type="EMBL" id="JBJQOH010000001">
    <property type="protein sequence ID" value="KAL3701397.1"/>
    <property type="molecule type" value="Genomic_DNA"/>
</dbReference>
<feature type="compositionally biased region" description="Polar residues" evidence="1">
    <location>
        <begin position="48"/>
        <end position="75"/>
    </location>
</feature>
<reference evidence="2 3" key="1">
    <citation type="submission" date="2024-09" db="EMBL/GenBank/DDBJ databases">
        <title>Chromosome-scale assembly of Riccia sorocarpa.</title>
        <authorList>
            <person name="Paukszto L."/>
        </authorList>
    </citation>
    <scope>NUCLEOTIDE SEQUENCE [LARGE SCALE GENOMIC DNA]</scope>
    <source>
        <strain evidence="2">LP-2024</strain>
        <tissue evidence="2">Aerial parts of the thallus</tissue>
    </source>
</reference>
<proteinExistence type="predicted"/>
<organism evidence="2 3">
    <name type="scientific">Riccia sorocarpa</name>
    <dbReference type="NCBI Taxonomy" id="122646"/>
    <lineage>
        <taxon>Eukaryota</taxon>
        <taxon>Viridiplantae</taxon>
        <taxon>Streptophyta</taxon>
        <taxon>Embryophyta</taxon>
        <taxon>Marchantiophyta</taxon>
        <taxon>Marchantiopsida</taxon>
        <taxon>Marchantiidae</taxon>
        <taxon>Marchantiales</taxon>
        <taxon>Ricciaceae</taxon>
        <taxon>Riccia</taxon>
    </lineage>
</organism>
<name>A0ABD3IGR2_9MARC</name>
<sequence length="276" mass="30686">MAASLGDRIRTSFEQRLSQVIKARDSSGNVESGKLTARSDLQVPLGSAQGQSTKVNTKSGESSTRNTVSVASGSDIQRGKDYNATEVDFPPLPTRPPTPLEKRKGVALEHSDTSTSKKEEHQQEPRPNAWITRPRLVQNRFRKVDNPYLVGIDPNWGTNVQDADIQAVLEEINRIEPPGDLSEISIAPLDDNDCKLLKIYLMVVANTEERDRLLQASPLDFDGCPVNLAPWTPDYNPKNSRVKRVATWVELPSIDPLFEPLSDKMLAMIGQPTYRI</sequence>
<feature type="region of interest" description="Disordered" evidence="1">
    <location>
        <begin position="23"/>
        <end position="129"/>
    </location>
</feature>
<feature type="compositionally biased region" description="Basic and acidic residues" evidence="1">
    <location>
        <begin position="100"/>
        <end position="124"/>
    </location>
</feature>
<feature type="compositionally biased region" description="Pro residues" evidence="1">
    <location>
        <begin position="90"/>
        <end position="99"/>
    </location>
</feature>
<keyword evidence="3" id="KW-1185">Reference proteome</keyword>
<evidence type="ECO:0000313" key="3">
    <source>
        <dbReference type="Proteomes" id="UP001633002"/>
    </source>
</evidence>
<evidence type="ECO:0000313" key="2">
    <source>
        <dbReference type="EMBL" id="KAL3701397.1"/>
    </source>
</evidence>
<dbReference type="AlphaFoldDB" id="A0ABD3IGR2"/>
<evidence type="ECO:0000256" key="1">
    <source>
        <dbReference type="SAM" id="MobiDB-lite"/>
    </source>
</evidence>
<comment type="caution">
    <text evidence="2">The sequence shown here is derived from an EMBL/GenBank/DDBJ whole genome shotgun (WGS) entry which is preliminary data.</text>
</comment>
<dbReference type="Proteomes" id="UP001633002">
    <property type="component" value="Unassembled WGS sequence"/>
</dbReference>
<gene>
    <name evidence="2" type="ORF">R1sor_019419</name>
</gene>
<protein>
    <submittedName>
        <fullName evidence="2">Uncharacterized protein</fullName>
    </submittedName>
</protein>